<name>A0ABQ9JA60_9CUCU</name>
<comment type="caution">
    <text evidence="2">The sequence shown here is derived from an EMBL/GenBank/DDBJ whole genome shotgun (WGS) entry which is preliminary data.</text>
</comment>
<dbReference type="Proteomes" id="UP001162164">
    <property type="component" value="Unassembled WGS sequence"/>
</dbReference>
<accession>A0ABQ9JA60</accession>
<dbReference type="EMBL" id="JAPWTJ010000919">
    <property type="protein sequence ID" value="KAJ8974848.1"/>
    <property type="molecule type" value="Genomic_DNA"/>
</dbReference>
<feature type="compositionally biased region" description="Polar residues" evidence="1">
    <location>
        <begin position="37"/>
        <end position="61"/>
    </location>
</feature>
<gene>
    <name evidence="2" type="ORF">NQ317_016683</name>
</gene>
<feature type="region of interest" description="Disordered" evidence="1">
    <location>
        <begin position="35"/>
        <end position="75"/>
    </location>
</feature>
<sequence>MAVPFNIPEDQYEVEVIINQLQTLLTKLQAAVRRSRGANQQTPSSYQVAATSRVRSGASNRLRTHDEEAQQSSSTNFPELLNNLAWLAAASQGRHCFWTSSESSCCEETKISITATVNHGTVQDWNQDESSDEGGSTPGEGLLSKLLPSRVSAPLWTAMICFVGWHLFRAR</sequence>
<proteinExistence type="predicted"/>
<evidence type="ECO:0000256" key="1">
    <source>
        <dbReference type="SAM" id="MobiDB-lite"/>
    </source>
</evidence>
<organism evidence="2 3">
    <name type="scientific">Molorchus minor</name>
    <dbReference type="NCBI Taxonomy" id="1323400"/>
    <lineage>
        <taxon>Eukaryota</taxon>
        <taxon>Metazoa</taxon>
        <taxon>Ecdysozoa</taxon>
        <taxon>Arthropoda</taxon>
        <taxon>Hexapoda</taxon>
        <taxon>Insecta</taxon>
        <taxon>Pterygota</taxon>
        <taxon>Neoptera</taxon>
        <taxon>Endopterygota</taxon>
        <taxon>Coleoptera</taxon>
        <taxon>Polyphaga</taxon>
        <taxon>Cucujiformia</taxon>
        <taxon>Chrysomeloidea</taxon>
        <taxon>Cerambycidae</taxon>
        <taxon>Lamiinae</taxon>
        <taxon>Monochamini</taxon>
        <taxon>Molorchus</taxon>
    </lineage>
</organism>
<reference evidence="2" key="1">
    <citation type="journal article" date="2023" name="Insect Mol. Biol.">
        <title>Genome sequencing provides insights into the evolution of gene families encoding plant cell wall-degrading enzymes in longhorned beetles.</title>
        <authorList>
            <person name="Shin N.R."/>
            <person name="Okamura Y."/>
            <person name="Kirsch R."/>
            <person name="Pauchet Y."/>
        </authorList>
    </citation>
    <scope>NUCLEOTIDE SEQUENCE</scope>
    <source>
        <strain evidence="2">MMC_N1</strain>
    </source>
</reference>
<evidence type="ECO:0000313" key="3">
    <source>
        <dbReference type="Proteomes" id="UP001162164"/>
    </source>
</evidence>
<keyword evidence="3" id="KW-1185">Reference proteome</keyword>
<feature type="region of interest" description="Disordered" evidence="1">
    <location>
        <begin position="122"/>
        <end position="141"/>
    </location>
</feature>
<protein>
    <submittedName>
        <fullName evidence="2">Uncharacterized protein</fullName>
    </submittedName>
</protein>
<evidence type="ECO:0000313" key="2">
    <source>
        <dbReference type="EMBL" id="KAJ8974848.1"/>
    </source>
</evidence>